<keyword evidence="2" id="KW-0732">Signal</keyword>
<dbReference type="AlphaFoldDB" id="A0A1F6ES09"/>
<feature type="transmembrane region" description="Helical" evidence="1">
    <location>
        <begin position="47"/>
        <end position="67"/>
    </location>
</feature>
<dbReference type="EMBL" id="MFMD01000020">
    <property type="protein sequence ID" value="OGG76433.1"/>
    <property type="molecule type" value="Genomic_DNA"/>
</dbReference>
<feature type="transmembrane region" description="Helical" evidence="1">
    <location>
        <begin position="79"/>
        <end position="97"/>
    </location>
</feature>
<keyword evidence="1" id="KW-0472">Membrane</keyword>
<keyword evidence="1" id="KW-1133">Transmembrane helix</keyword>
<protein>
    <submittedName>
        <fullName evidence="3">Uncharacterized protein</fullName>
    </submittedName>
</protein>
<reference evidence="3 4" key="1">
    <citation type="journal article" date="2016" name="Nat. Commun.">
        <title>Thousands of microbial genomes shed light on interconnected biogeochemical processes in an aquifer system.</title>
        <authorList>
            <person name="Anantharaman K."/>
            <person name="Brown C.T."/>
            <person name="Hug L.A."/>
            <person name="Sharon I."/>
            <person name="Castelle C.J."/>
            <person name="Probst A.J."/>
            <person name="Thomas B.C."/>
            <person name="Singh A."/>
            <person name="Wilkins M.J."/>
            <person name="Karaoz U."/>
            <person name="Brodie E.L."/>
            <person name="Williams K.H."/>
            <person name="Hubbard S.S."/>
            <person name="Banfield J.F."/>
        </authorList>
    </citation>
    <scope>NUCLEOTIDE SEQUENCE [LARGE SCALE GENOMIC DNA]</scope>
</reference>
<dbReference type="STRING" id="1798516.A2950_00830"/>
<dbReference type="Proteomes" id="UP000176714">
    <property type="component" value="Unassembled WGS sequence"/>
</dbReference>
<evidence type="ECO:0000313" key="4">
    <source>
        <dbReference type="Proteomes" id="UP000176714"/>
    </source>
</evidence>
<evidence type="ECO:0000256" key="1">
    <source>
        <dbReference type="SAM" id="Phobius"/>
    </source>
</evidence>
<organism evidence="3 4">
    <name type="scientific">Candidatus Kaiserbacteria bacterium RIFCSPLOWO2_01_FULL_55_19</name>
    <dbReference type="NCBI Taxonomy" id="1798516"/>
    <lineage>
        <taxon>Bacteria</taxon>
        <taxon>Candidatus Kaiseribacteriota</taxon>
    </lineage>
</organism>
<proteinExistence type="predicted"/>
<evidence type="ECO:0000313" key="3">
    <source>
        <dbReference type="EMBL" id="OGG76433.1"/>
    </source>
</evidence>
<name>A0A1F6ES09_9BACT</name>
<evidence type="ECO:0000256" key="2">
    <source>
        <dbReference type="SAM" id="SignalP"/>
    </source>
</evidence>
<dbReference type="InterPro" id="IPR043993">
    <property type="entry name" value="T4SS_pilin"/>
</dbReference>
<comment type="caution">
    <text evidence="3">The sequence shown here is derived from an EMBL/GenBank/DDBJ whole genome shotgun (WGS) entry which is preliminary data.</text>
</comment>
<sequence>MKKALALTTGALATFALPLVSFAAISNVSDVGTFVISTINNVLVPVLFAVAFMVFLWGAFDVFILGANSEEVKEKGKNLMLWGLIGFFVMVSIWGLVNILTGTVSFGNATGPSSGTPSAGVNVGG</sequence>
<feature type="signal peptide" evidence="2">
    <location>
        <begin position="1"/>
        <end position="23"/>
    </location>
</feature>
<keyword evidence="1" id="KW-0812">Transmembrane</keyword>
<feature type="chain" id="PRO_5009524256" evidence="2">
    <location>
        <begin position="24"/>
        <end position="125"/>
    </location>
</feature>
<dbReference type="Pfam" id="PF18895">
    <property type="entry name" value="T4SS_pilin"/>
    <property type="match status" value="1"/>
</dbReference>
<accession>A0A1F6ES09</accession>
<gene>
    <name evidence="3" type="ORF">A2950_00830</name>
</gene>